<dbReference type="SUPFAM" id="SSF50156">
    <property type="entry name" value="PDZ domain-like"/>
    <property type="match status" value="1"/>
</dbReference>
<reference evidence="5" key="1">
    <citation type="submission" date="2016-11" db="UniProtKB">
        <authorList>
            <consortium name="WormBaseParasite"/>
        </authorList>
    </citation>
    <scope>IDENTIFICATION</scope>
</reference>
<dbReference type="eggNOG" id="KOG3938">
    <property type="taxonomic scope" value="Eukaryota"/>
</dbReference>
<dbReference type="Pfam" id="PF25082">
    <property type="entry name" value="GIPC1_GH2"/>
    <property type="match status" value="1"/>
</dbReference>
<keyword evidence="4" id="KW-1185">Reference proteome</keyword>
<sequence length="363" mass="40628">MQGQYGQCRRSRSRSRSRGAFNRRSNYSQGQPLPIHSGVLAPIRETSVPLPTTSEMPLVNPLMVAAKELKFACQLAHGSPIAIIDRWSDVSELYQSIADCFSISKNDIIFLTVNDFKPEMKNMFTGTLNFKDMLYAHVRGQATELRVVKDANNFGVTITDNGLGNAFIKIISPDSVFDRMRPATQVGQLIEAINGESVLGKRHYQVARILKNIRRGEECCIRLIAPKSSEPGTMKTQKKTGMDLGRGTIRFKSEGGFAVEDMQDQMIQAEMCGKLNELFDQYLGVQDDQLAMRIWQAAANCETLWQLSEAIKQSELSMFDFPDGLVFDMWGIIGDLKREQRNKTAPAVKTPSLSRPTAMALFN</sequence>
<dbReference type="PANTHER" id="PTHR12259:SF1">
    <property type="entry name" value="GH21964P"/>
    <property type="match status" value="1"/>
</dbReference>
<dbReference type="PANTHER" id="PTHR12259">
    <property type="entry name" value="RGS-GAIP INTERACTING PROTEIN GIPC"/>
    <property type="match status" value="1"/>
</dbReference>
<name>A0A1I7T2I8_9PELO</name>
<evidence type="ECO:0000256" key="2">
    <source>
        <dbReference type="SAM" id="MobiDB-lite"/>
    </source>
</evidence>
<comment type="similarity">
    <text evidence="1">Belongs to the GIPC family.</text>
</comment>
<accession>A0A1I7T2I8</accession>
<dbReference type="SMART" id="SM00228">
    <property type="entry name" value="PDZ"/>
    <property type="match status" value="1"/>
</dbReference>
<feature type="region of interest" description="Disordered" evidence="2">
    <location>
        <begin position="1"/>
        <end position="33"/>
    </location>
</feature>
<dbReference type="Pfam" id="PF25083">
    <property type="entry name" value="GIPC1_GH1"/>
    <property type="match status" value="1"/>
</dbReference>
<feature type="domain" description="PDZ" evidence="3">
    <location>
        <begin position="144"/>
        <end position="212"/>
    </location>
</feature>
<dbReference type="InterPro" id="IPR056814">
    <property type="entry name" value="GIPC1-3_GH1"/>
</dbReference>
<evidence type="ECO:0000313" key="5">
    <source>
        <dbReference type="WBParaSite" id="Csp11.Scaffold478.g1800.t1"/>
    </source>
</evidence>
<dbReference type="InterPro" id="IPR036034">
    <property type="entry name" value="PDZ_sf"/>
</dbReference>
<dbReference type="Proteomes" id="UP000095282">
    <property type="component" value="Unplaced"/>
</dbReference>
<dbReference type="InterPro" id="IPR001478">
    <property type="entry name" value="PDZ"/>
</dbReference>
<dbReference type="CDD" id="cd06707">
    <property type="entry name" value="PDZ_GIPC"/>
    <property type="match status" value="1"/>
</dbReference>
<dbReference type="WBParaSite" id="Csp11.Scaffold478.g1800.t1">
    <property type="protein sequence ID" value="Csp11.Scaffold478.g1800.t1"/>
    <property type="gene ID" value="Csp11.Scaffold478.g1800"/>
</dbReference>
<dbReference type="AlphaFoldDB" id="A0A1I7T2I8"/>
<protein>
    <submittedName>
        <fullName evidence="5">PDZ domain-containing protein</fullName>
    </submittedName>
</protein>
<proteinExistence type="inferred from homology"/>
<dbReference type="InterPro" id="IPR055349">
    <property type="entry name" value="GH2_GIPC"/>
</dbReference>
<evidence type="ECO:0000313" key="4">
    <source>
        <dbReference type="Proteomes" id="UP000095282"/>
    </source>
</evidence>
<dbReference type="InterPro" id="IPR017379">
    <property type="entry name" value="GIPC1/2/3"/>
</dbReference>
<evidence type="ECO:0000259" key="3">
    <source>
        <dbReference type="PROSITE" id="PS50106"/>
    </source>
</evidence>
<evidence type="ECO:0000256" key="1">
    <source>
        <dbReference type="ARBA" id="ARBA00009011"/>
    </source>
</evidence>
<dbReference type="Gene3D" id="2.30.42.10">
    <property type="match status" value="1"/>
</dbReference>
<organism evidence="4 5">
    <name type="scientific">Caenorhabditis tropicalis</name>
    <dbReference type="NCBI Taxonomy" id="1561998"/>
    <lineage>
        <taxon>Eukaryota</taxon>
        <taxon>Metazoa</taxon>
        <taxon>Ecdysozoa</taxon>
        <taxon>Nematoda</taxon>
        <taxon>Chromadorea</taxon>
        <taxon>Rhabditida</taxon>
        <taxon>Rhabditina</taxon>
        <taxon>Rhabditomorpha</taxon>
        <taxon>Rhabditoidea</taxon>
        <taxon>Rhabditidae</taxon>
        <taxon>Peloderinae</taxon>
        <taxon>Caenorhabditis</taxon>
    </lineage>
</organism>
<dbReference type="PROSITE" id="PS50106">
    <property type="entry name" value="PDZ"/>
    <property type="match status" value="1"/>
</dbReference>
<dbReference type="CDD" id="cd21180">
    <property type="entry name" value="GH2_GIPC"/>
    <property type="match status" value="1"/>
</dbReference>
<dbReference type="STRING" id="1561998.A0A1I7T2I8"/>